<keyword evidence="3" id="KW-1185">Reference proteome</keyword>
<sequence>MNEKGSADHPFPVDPEEQNPEMQLYFPNETIVACKLDYLILKSQDMEERMERLEGKLDRVLTLQPASKKRKATSSTPATTDPMSEYEELLESIDERLEYLKQLFCAFIRGKTTSDTNTPSTSSHDNTTPQYRTPLKNCMFCKARSRVNVSTAMRFSEPPASLDARLKLAHLIRRFLPMHPEEGILPLSVFKISDADSLWLDDRLRGFDNYAIDSDASKQYLLKYVTRRARL</sequence>
<dbReference type="EMBL" id="WIXE01005218">
    <property type="protein sequence ID" value="KAK5982366.1"/>
    <property type="molecule type" value="Genomic_DNA"/>
</dbReference>
<feature type="compositionally biased region" description="Polar residues" evidence="1">
    <location>
        <begin position="73"/>
        <end position="82"/>
    </location>
</feature>
<organism evidence="2 3">
    <name type="scientific">Trichostrongylus colubriformis</name>
    <name type="common">Black scour worm</name>
    <dbReference type="NCBI Taxonomy" id="6319"/>
    <lineage>
        <taxon>Eukaryota</taxon>
        <taxon>Metazoa</taxon>
        <taxon>Ecdysozoa</taxon>
        <taxon>Nematoda</taxon>
        <taxon>Chromadorea</taxon>
        <taxon>Rhabditida</taxon>
        <taxon>Rhabditina</taxon>
        <taxon>Rhabditomorpha</taxon>
        <taxon>Strongyloidea</taxon>
        <taxon>Trichostrongylidae</taxon>
        <taxon>Trichostrongylus</taxon>
    </lineage>
</organism>
<evidence type="ECO:0000313" key="3">
    <source>
        <dbReference type="Proteomes" id="UP001331761"/>
    </source>
</evidence>
<evidence type="ECO:0000256" key="1">
    <source>
        <dbReference type="SAM" id="MobiDB-lite"/>
    </source>
</evidence>
<dbReference type="Proteomes" id="UP001331761">
    <property type="component" value="Unassembled WGS sequence"/>
</dbReference>
<comment type="caution">
    <text evidence="2">The sequence shown here is derived from an EMBL/GenBank/DDBJ whole genome shotgun (WGS) entry which is preliminary data.</text>
</comment>
<evidence type="ECO:0000313" key="2">
    <source>
        <dbReference type="EMBL" id="KAK5982366.1"/>
    </source>
</evidence>
<gene>
    <name evidence="2" type="ORF">GCK32_005932</name>
</gene>
<proteinExistence type="predicted"/>
<name>A0AAN8IQN8_TRICO</name>
<accession>A0AAN8IQN8</accession>
<protein>
    <submittedName>
        <fullName evidence="2">Uncharacterized protein</fullName>
    </submittedName>
</protein>
<dbReference type="AlphaFoldDB" id="A0AAN8IQN8"/>
<feature type="region of interest" description="Disordered" evidence="1">
    <location>
        <begin position="65"/>
        <end position="84"/>
    </location>
</feature>
<reference evidence="2 3" key="1">
    <citation type="submission" date="2019-10" db="EMBL/GenBank/DDBJ databases">
        <title>Assembly and Annotation for the nematode Trichostrongylus colubriformis.</title>
        <authorList>
            <person name="Martin J."/>
        </authorList>
    </citation>
    <scope>NUCLEOTIDE SEQUENCE [LARGE SCALE GENOMIC DNA]</scope>
    <source>
        <strain evidence="2">G859</strain>
        <tissue evidence="2">Whole worm</tissue>
    </source>
</reference>